<organism evidence="3 4">
    <name type="scientific">Natrarchaeobius chitinivorans</name>
    <dbReference type="NCBI Taxonomy" id="1679083"/>
    <lineage>
        <taxon>Archaea</taxon>
        <taxon>Methanobacteriati</taxon>
        <taxon>Methanobacteriota</taxon>
        <taxon>Stenosarchaea group</taxon>
        <taxon>Halobacteria</taxon>
        <taxon>Halobacteriales</taxon>
        <taxon>Natrialbaceae</taxon>
        <taxon>Natrarchaeobius</taxon>
    </lineage>
</organism>
<dbReference type="Pfam" id="PF13243">
    <property type="entry name" value="SQHop_cyclase_C"/>
    <property type="match status" value="1"/>
</dbReference>
<dbReference type="InterPro" id="IPR018391">
    <property type="entry name" value="PQQ_b-propeller_rpt"/>
</dbReference>
<evidence type="ECO:0000313" key="4">
    <source>
        <dbReference type="Proteomes" id="UP000281431"/>
    </source>
</evidence>
<feature type="domain" description="PKD" evidence="2">
    <location>
        <begin position="823"/>
        <end position="892"/>
    </location>
</feature>
<dbReference type="SUPFAM" id="SSF48239">
    <property type="entry name" value="Terpenoid cyclases/Protein prenyltransferases"/>
    <property type="match status" value="1"/>
</dbReference>
<dbReference type="InterPro" id="IPR000601">
    <property type="entry name" value="PKD_dom"/>
</dbReference>
<accession>A0A3N6NQV8</accession>
<dbReference type="InterPro" id="IPR011635">
    <property type="entry name" value="CARDB"/>
</dbReference>
<dbReference type="Gene3D" id="2.40.128.630">
    <property type="match status" value="1"/>
</dbReference>
<feature type="domain" description="PKD" evidence="2">
    <location>
        <begin position="751"/>
        <end position="788"/>
    </location>
</feature>
<feature type="transmembrane region" description="Helical" evidence="1">
    <location>
        <begin position="28"/>
        <end position="52"/>
    </location>
</feature>
<dbReference type="CDD" id="cd00688">
    <property type="entry name" value="ISOPREN_C2_like"/>
    <property type="match status" value="1"/>
</dbReference>
<dbReference type="SMART" id="SM00564">
    <property type="entry name" value="PQQ"/>
    <property type="match status" value="7"/>
</dbReference>
<dbReference type="Gene3D" id="2.60.40.10">
    <property type="entry name" value="Immunoglobulins"/>
    <property type="match status" value="4"/>
</dbReference>
<proteinExistence type="predicted"/>
<keyword evidence="1" id="KW-0812">Transmembrane</keyword>
<dbReference type="InterPro" id="IPR002372">
    <property type="entry name" value="PQQ_rpt_dom"/>
</dbReference>
<keyword evidence="1" id="KW-1133">Transmembrane helix</keyword>
<dbReference type="Pfam" id="PF07705">
    <property type="entry name" value="CARDB"/>
    <property type="match status" value="2"/>
</dbReference>
<evidence type="ECO:0000313" key="3">
    <source>
        <dbReference type="EMBL" id="RQH02263.1"/>
    </source>
</evidence>
<dbReference type="PANTHER" id="PTHR34512:SF30">
    <property type="entry name" value="OUTER MEMBRANE PROTEIN ASSEMBLY FACTOR BAMB"/>
    <property type="match status" value="1"/>
</dbReference>
<dbReference type="Pfam" id="PF22352">
    <property type="entry name" value="K319L-like_PKD"/>
    <property type="match status" value="1"/>
</dbReference>
<dbReference type="InterPro" id="IPR013783">
    <property type="entry name" value="Ig-like_fold"/>
</dbReference>
<sequence>MSSESHCGRCLFGVRFGRGKRVRVVNEYLRTALLVAIVVLSVIAISVIFAGAGAADDGPDPDPELAFNYDPQTDTVTVVHDGGGDLTPDNTDAMGFEGNFGLEEDQLTWLVDSTEDGTAVVLEESVSEGDAIVEITDVTEDQELTVLWVKDDDFKILGSFILPDESTPGNWTVNTIGSPSPWAIDDGTTYVTTDLGEMYGYDTLTGEVQTRTTVEDVPVSATVADGILYYGIEGEANLHVADAETGEVLDEYDTGGSVVHTPPVVEDGTVYAAAWDNVYAFDVETGEEEWSFTNPGDEIQGSLTYHDGIIFTNDAQFSSLYAIDVDTGGSLWSVNLDGPAVSTPRVDDGVVYTSSSPGQHDPNMMYGVDIETGDVVLEKQGNLHDVEDGTLYEVDSGTVVALDADDGEQLWQSDDHGINQVTEHDGVLYASGFGETLYTFDAETGDLEDTREHPEDTVGSPEVIDDVLYYVLFDSHTVVSGSATGIESPSESITISGEITLADGSPAADSTVALFAGEDEDPTTVGTDSDGVFEVEVEPGDRPYYVGYYQAPETVFETVSIQNVTAEEVDYYEELEGDLPADVFPRDGSVDMYGIDEVAATEDTDIGTVTVPAGHVVNVTVVDDGDPVEGAPVGYQHTDTDTGGVATVTTKTDENGTPLLARDGGLELNGEVAVMAASEFGEEPNIKSVDVTATEDVVIDLSTDDEPRDDVVIEPYFEIEGQIGWQVGDEIEFDASDAAAFDGDEEIEFDSITWDFGDGNTTVVDDPAETPLVTHTYAESGWYAASATFEASGVEETYTRELQVSEAITLTAEPTTAEVNVTEVTFTVEGAENDDHLFGYAWDVTGDGQPEQVTDADEPTYTHTYSELGEFEATVQLQSEMNPAQETVTVDVVDTTDPVARLDAPANAAVDQTVTADASESTDNHRIADYTWVLTDEDGSVVFSTTTDTPAYEFSVPHRGEYELEVTVTDESGNTDATSQSLSISDDTDLAIDLDVDDEQNIRDGVNADAEVTNLGSRTVDDSFAVELIANGTTYEGEFQTTDLEKEIDEELSQDESTTVTFDLSEWVQNHRIIGDLDLRVEADPADNISETTLENNVDAATIEVVYAEFNASTHASEVTHGENTTLRSYVANAGTATSEETVASVTVTDEDNNTVFENESVTVDALDPGERQRNRFDEPLGPGNYTLTVEVIDDLFPGESETEFAVEPYELTVDENRTSVPSDVNRGQNFTAVFGYEANTNAEVNATLELPEELEFVDGDDPETKTVTVRPRAGITNVVAYDLTAVEASEDPVDLDFTVEDTLELDVEDNTTARTNISIVTETVTNETAISYDGTEDTVTSTIGVYGDEVSEGHNVSIAVQGGPEGRTLQGLEYLVNYPYGCVEQTTSAFLGALNTHQYYEDRDDGDIDPDRQQVIDGSIEEGVDRLAPGGIREQQDDGSWNQWGSSWQSGQSYFSVLALYGLSQVDNDDKYGPENEERLDDVEFDDAVEWLAADDNWAGTDGYLNDDASAIGFAVISLEEAAESERTSEESAELIDETYADAADELLEIQDDDSPTWNDENHRSTAFAVYGLQIVLDAEAYEDDEQRQEIENAVEDGAAWLADNQNEDGSWDPYHQSPWYNNEGDISKSTAISMLALDAADEVEYGAEVQAGVDYLIDVYETDGSWGYPRATNMALTALTELTNENADRTMEVTLEGSADVVSEISVDADDPQASEEITGELAQLREDNDELNDVTVSVTDSSEDGSGTVIVAVQTTQEVHEDAIGGEN</sequence>
<keyword evidence="1" id="KW-0472">Membrane</keyword>
<dbReference type="Proteomes" id="UP000281431">
    <property type="component" value="Unassembled WGS sequence"/>
</dbReference>
<dbReference type="SMART" id="SM01419">
    <property type="entry name" value="Thiol-ester_cl"/>
    <property type="match status" value="1"/>
</dbReference>
<dbReference type="Pfam" id="PF13360">
    <property type="entry name" value="PQQ_2"/>
    <property type="match status" value="2"/>
</dbReference>
<dbReference type="PANTHER" id="PTHR34512">
    <property type="entry name" value="CELL SURFACE PROTEIN"/>
    <property type="match status" value="1"/>
</dbReference>
<name>A0A3N6NQV8_NATCH</name>
<dbReference type="InterPro" id="IPR022409">
    <property type="entry name" value="PKD/Chitinase_dom"/>
</dbReference>
<dbReference type="Pfam" id="PF18911">
    <property type="entry name" value="PKD_4"/>
    <property type="match status" value="1"/>
</dbReference>
<dbReference type="EMBL" id="REFZ01000002">
    <property type="protein sequence ID" value="RQH02263.1"/>
    <property type="molecule type" value="Genomic_DNA"/>
</dbReference>
<dbReference type="Pfam" id="PF00801">
    <property type="entry name" value="PKD"/>
    <property type="match status" value="1"/>
</dbReference>
<gene>
    <name evidence="3" type="ORF">EA472_02885</name>
</gene>
<dbReference type="Gene3D" id="1.50.10.20">
    <property type="match status" value="1"/>
</dbReference>
<keyword evidence="4" id="KW-1185">Reference proteome</keyword>
<evidence type="ECO:0000259" key="2">
    <source>
        <dbReference type="PROSITE" id="PS50093"/>
    </source>
</evidence>
<dbReference type="InterPro" id="IPR035986">
    <property type="entry name" value="PKD_dom_sf"/>
</dbReference>
<dbReference type="PROSITE" id="PS50093">
    <property type="entry name" value="PKD"/>
    <property type="match status" value="2"/>
</dbReference>
<evidence type="ECO:0000256" key="1">
    <source>
        <dbReference type="SAM" id="Phobius"/>
    </source>
</evidence>
<dbReference type="SUPFAM" id="SSF50998">
    <property type="entry name" value="Quinoprotein alcohol dehydrogenase-like"/>
    <property type="match status" value="2"/>
</dbReference>
<dbReference type="Gene3D" id="2.130.10.10">
    <property type="entry name" value="YVTN repeat-like/Quinoprotein amine dehydrogenase"/>
    <property type="match status" value="1"/>
</dbReference>
<dbReference type="InterPro" id="IPR008930">
    <property type="entry name" value="Terpenoid_cyclase/PrenylTrfase"/>
</dbReference>
<reference evidence="3 4" key="1">
    <citation type="submission" date="2018-10" db="EMBL/GenBank/DDBJ databases">
        <title>Natrarchaeobius chitinivorans gen. nov., sp. nov., and Natrarchaeobius haloalkaliphilus sp. nov., alkaliphilic, chitin-utilizing haloarchaea from hypersaline alkaline lakes.</title>
        <authorList>
            <person name="Sorokin D.Y."/>
            <person name="Elcheninov A.G."/>
            <person name="Kostrikina N.A."/>
            <person name="Bale N.J."/>
            <person name="Sinninghe Damste J.S."/>
            <person name="Khijniak T.V."/>
            <person name="Kublanov I.V."/>
            <person name="Toshchakov S.V."/>
        </authorList>
    </citation>
    <scope>NUCLEOTIDE SEQUENCE [LARGE SCALE GENOMIC DNA]</scope>
    <source>
        <strain evidence="3 4">AArcht7</strain>
    </source>
</reference>
<protein>
    <recommendedName>
        <fullName evidence="2">PKD domain-containing protein</fullName>
    </recommendedName>
</protein>
<dbReference type="InterPro" id="IPR047565">
    <property type="entry name" value="Alpha-macroglob_thiol-ester_cl"/>
</dbReference>
<dbReference type="SMART" id="SM00089">
    <property type="entry name" value="PKD"/>
    <property type="match status" value="3"/>
</dbReference>
<comment type="caution">
    <text evidence="3">The sequence shown here is derived from an EMBL/GenBank/DDBJ whole genome shotgun (WGS) entry which is preliminary data.</text>
</comment>
<dbReference type="SUPFAM" id="SSF49299">
    <property type="entry name" value="PKD domain"/>
    <property type="match status" value="3"/>
</dbReference>
<dbReference type="CDD" id="cd00146">
    <property type="entry name" value="PKD"/>
    <property type="match status" value="1"/>
</dbReference>
<dbReference type="InterPro" id="IPR015943">
    <property type="entry name" value="WD40/YVTN_repeat-like_dom_sf"/>
</dbReference>
<dbReference type="InterPro" id="IPR011047">
    <property type="entry name" value="Quinoprotein_ADH-like_sf"/>
</dbReference>
<dbReference type="InterPro" id="IPR032696">
    <property type="entry name" value="SQ_cyclase_C"/>
</dbReference>